<dbReference type="InterPro" id="IPR051218">
    <property type="entry name" value="Sec_MonoDiacylglyc_Lipase"/>
</dbReference>
<reference evidence="2 3" key="1">
    <citation type="submission" date="2023-07" db="EMBL/GenBank/DDBJ databases">
        <title>Genomic Encyclopedia of Type Strains, Phase IV (KMG-IV): sequencing the most valuable type-strain genomes for metagenomic binning, comparative biology and taxonomic classification.</title>
        <authorList>
            <person name="Goeker M."/>
        </authorList>
    </citation>
    <scope>NUCLEOTIDE SEQUENCE [LARGE SCALE GENOMIC DNA]</scope>
    <source>
        <strain evidence="2 3">DSM 18695</strain>
    </source>
</reference>
<dbReference type="InterPro" id="IPR002921">
    <property type="entry name" value="Fungal_lipase-type"/>
</dbReference>
<evidence type="ECO:0000259" key="1">
    <source>
        <dbReference type="Pfam" id="PF01764"/>
    </source>
</evidence>
<sequence>MTIDLTGRLLCACSQAYSVLVTGPAPMPAPRAGYVGWSQPPQAFVSGMEKIDAVIVGETASEIIVAFRGTLPFDSPNKRQMILDWLDDLDCPLVADPGLPGLVHQGFGACVNLLWPQVQPLVAAMLAVGPQRPVYITGHSKGGAVAFLAGWLARQAFPNAAVHVCTFAAARTGDQAFADAYNAALPQTARYEYADDIVPHLPPDLAFAHMFADTPFLADKLAQMTNTYVSAGDLFFINWTGQIVQDTGNPLLRFDRFMHLATLIAEFKFAQIAGDHSIDLGSGYATAICPGY</sequence>
<proteinExistence type="predicted"/>
<dbReference type="RefSeq" id="WP_307348674.1">
    <property type="nucleotide sequence ID" value="NZ_JAUSVS010000003.1"/>
</dbReference>
<organism evidence="2 3">
    <name type="scientific">Caulobacter ginsengisoli</name>
    <dbReference type="NCBI Taxonomy" id="400775"/>
    <lineage>
        <taxon>Bacteria</taxon>
        <taxon>Pseudomonadati</taxon>
        <taxon>Pseudomonadota</taxon>
        <taxon>Alphaproteobacteria</taxon>
        <taxon>Caulobacterales</taxon>
        <taxon>Caulobacteraceae</taxon>
        <taxon>Caulobacter</taxon>
    </lineage>
</organism>
<keyword evidence="3" id="KW-1185">Reference proteome</keyword>
<evidence type="ECO:0000313" key="3">
    <source>
        <dbReference type="Proteomes" id="UP001228905"/>
    </source>
</evidence>
<name>A0ABU0IQ97_9CAUL</name>
<dbReference type="PANTHER" id="PTHR45856:SF24">
    <property type="entry name" value="FUNGAL LIPASE-LIKE DOMAIN-CONTAINING PROTEIN"/>
    <property type="match status" value="1"/>
</dbReference>
<dbReference type="CDD" id="cd00519">
    <property type="entry name" value="Lipase_3"/>
    <property type="match status" value="1"/>
</dbReference>
<accession>A0ABU0IQ97</accession>
<dbReference type="Pfam" id="PF01764">
    <property type="entry name" value="Lipase_3"/>
    <property type="match status" value="1"/>
</dbReference>
<feature type="domain" description="Fungal lipase-type" evidence="1">
    <location>
        <begin position="65"/>
        <end position="204"/>
    </location>
</feature>
<gene>
    <name evidence="2" type="ORF">QO010_001968</name>
</gene>
<dbReference type="InterPro" id="IPR029058">
    <property type="entry name" value="AB_hydrolase_fold"/>
</dbReference>
<dbReference type="EMBL" id="JAUSVS010000003">
    <property type="protein sequence ID" value="MDQ0464187.1"/>
    <property type="molecule type" value="Genomic_DNA"/>
</dbReference>
<dbReference type="Proteomes" id="UP001228905">
    <property type="component" value="Unassembled WGS sequence"/>
</dbReference>
<dbReference type="SUPFAM" id="SSF53474">
    <property type="entry name" value="alpha/beta-Hydrolases"/>
    <property type="match status" value="1"/>
</dbReference>
<protein>
    <recommendedName>
        <fullName evidence="1">Fungal lipase-type domain-containing protein</fullName>
    </recommendedName>
</protein>
<comment type="caution">
    <text evidence="2">The sequence shown here is derived from an EMBL/GenBank/DDBJ whole genome shotgun (WGS) entry which is preliminary data.</text>
</comment>
<evidence type="ECO:0000313" key="2">
    <source>
        <dbReference type="EMBL" id="MDQ0464187.1"/>
    </source>
</evidence>
<dbReference type="Gene3D" id="3.40.50.1820">
    <property type="entry name" value="alpha/beta hydrolase"/>
    <property type="match status" value="1"/>
</dbReference>
<dbReference type="PANTHER" id="PTHR45856">
    <property type="entry name" value="ALPHA/BETA-HYDROLASES SUPERFAMILY PROTEIN"/>
    <property type="match status" value="1"/>
</dbReference>